<comment type="caution">
    <text evidence="10">The sequence shown here is derived from an EMBL/GenBank/DDBJ whole genome shotgun (WGS) entry which is preliminary data.</text>
</comment>
<dbReference type="Gene3D" id="3.40.850.10">
    <property type="entry name" value="Kinesin motor domain"/>
    <property type="match status" value="1"/>
</dbReference>
<comment type="similarity">
    <text evidence="1">Belongs to the class-I pyridoxal-phosphate-dependent aminotransferase family.</text>
</comment>
<gene>
    <name evidence="10" type="ORF">HID58_012970</name>
</gene>
<evidence type="ECO:0000256" key="7">
    <source>
        <dbReference type="ARBA" id="ARBA00023203"/>
    </source>
</evidence>
<dbReference type="SMART" id="SM00242">
    <property type="entry name" value="MYSc"/>
    <property type="match status" value="1"/>
</dbReference>
<keyword evidence="5 8" id="KW-0518">Myosin</keyword>
<dbReference type="PANTHER" id="PTHR13140:SF781">
    <property type="entry name" value="MYOSIN-15"/>
    <property type="match status" value="1"/>
</dbReference>
<dbReference type="Pfam" id="PF00063">
    <property type="entry name" value="Myosin_head"/>
    <property type="match status" value="1"/>
</dbReference>
<dbReference type="Pfam" id="PF00155">
    <property type="entry name" value="Aminotran_1_2"/>
    <property type="match status" value="1"/>
</dbReference>
<dbReference type="InterPro" id="IPR015421">
    <property type="entry name" value="PyrdxlP-dep_Trfase_major"/>
</dbReference>
<dbReference type="PROSITE" id="PS00105">
    <property type="entry name" value="AA_TRANSFER_CLASS_1"/>
    <property type="match status" value="1"/>
</dbReference>
<dbReference type="Gene3D" id="3.40.640.10">
    <property type="entry name" value="Type I PLP-dependent aspartate aminotransferase-like (Major domain)"/>
    <property type="match status" value="1"/>
</dbReference>
<feature type="binding site" evidence="8">
    <location>
        <begin position="175"/>
        <end position="182"/>
    </location>
    <ligand>
        <name>ATP</name>
        <dbReference type="ChEBI" id="CHEBI:30616"/>
    </ligand>
</feature>
<keyword evidence="3 8" id="KW-0067">ATP-binding</keyword>
<comment type="caution">
    <text evidence="8">Lacks conserved residue(s) required for the propagation of feature annotation.</text>
</comment>
<evidence type="ECO:0000256" key="8">
    <source>
        <dbReference type="PROSITE-ProRule" id="PRU00782"/>
    </source>
</evidence>
<evidence type="ECO:0000256" key="1">
    <source>
        <dbReference type="ARBA" id="ARBA00007441"/>
    </source>
</evidence>
<dbReference type="EMBL" id="JAGKQM010000003">
    <property type="protein sequence ID" value="KAH0935853.1"/>
    <property type="molecule type" value="Genomic_DNA"/>
</dbReference>
<sequence length="344" mass="38519">MIVPSISFCLRPKKTTRSKTRGGCRRRRRTVTVSSESKGQIFLSTRQNPPRFFIKIGRTRGMLKLREDKETTDLVTWMKQHNGVDDMSKLTYNLQRRYALNDINTYTGSILIAVNPLPHRYNGYMMEQYKGAPFGELSSHVVHPFPLLVLTFLPVTLCHSNYWRQSKSVSILVSGESGAGKTETTKLIMQYLTYVGGRAAEDNRSVEQQVLESNPLLEAFGNAETGFASGSLDEDATSVRLFAERGMEFFVAQSYSKSLGLYAERIGAINVVCSSADAATSVRSQLKRIAAYVLESTGSWGEDCGKCSGRFNYVCKPAKCEYLADAIIDSYHTALLYWETPIEL</sequence>
<evidence type="ECO:0000256" key="6">
    <source>
        <dbReference type="ARBA" id="ARBA00023175"/>
    </source>
</evidence>
<reference evidence="10 11" key="1">
    <citation type="submission" date="2021-05" db="EMBL/GenBank/DDBJ databases">
        <title>Genome Assembly of Synthetic Allotetraploid Brassica napus Reveals Homoeologous Exchanges between Subgenomes.</title>
        <authorList>
            <person name="Davis J.T."/>
        </authorList>
    </citation>
    <scope>NUCLEOTIDE SEQUENCE [LARGE SCALE GENOMIC DNA]</scope>
    <source>
        <strain evidence="11">cv. Da-Ae</strain>
        <tissue evidence="10">Seedling</tissue>
    </source>
</reference>
<dbReference type="InterPro" id="IPR027417">
    <property type="entry name" value="P-loop_NTPase"/>
</dbReference>
<dbReference type="InterPro" id="IPR036961">
    <property type="entry name" value="Kinesin_motor_dom_sf"/>
</dbReference>
<dbReference type="PROSITE" id="PS51456">
    <property type="entry name" value="MYOSIN_MOTOR"/>
    <property type="match status" value="1"/>
</dbReference>
<dbReference type="SUPFAM" id="SSF53383">
    <property type="entry name" value="PLP-dependent transferases"/>
    <property type="match status" value="1"/>
</dbReference>
<evidence type="ECO:0000256" key="2">
    <source>
        <dbReference type="ARBA" id="ARBA00022741"/>
    </source>
</evidence>
<organism evidence="10 11">
    <name type="scientific">Brassica napus</name>
    <name type="common">Rape</name>
    <dbReference type="NCBI Taxonomy" id="3708"/>
    <lineage>
        <taxon>Eukaryota</taxon>
        <taxon>Viridiplantae</taxon>
        <taxon>Streptophyta</taxon>
        <taxon>Embryophyta</taxon>
        <taxon>Tracheophyta</taxon>
        <taxon>Spermatophyta</taxon>
        <taxon>Magnoliopsida</taxon>
        <taxon>eudicotyledons</taxon>
        <taxon>Gunneridae</taxon>
        <taxon>Pentapetalae</taxon>
        <taxon>rosids</taxon>
        <taxon>malvids</taxon>
        <taxon>Brassicales</taxon>
        <taxon>Brassicaceae</taxon>
        <taxon>Brassiceae</taxon>
        <taxon>Brassica</taxon>
    </lineage>
</organism>
<protein>
    <recommendedName>
        <fullName evidence="9">Myosin motor domain-containing protein</fullName>
    </recommendedName>
</protein>
<evidence type="ECO:0000313" key="10">
    <source>
        <dbReference type="EMBL" id="KAH0935853.1"/>
    </source>
</evidence>
<evidence type="ECO:0000256" key="3">
    <source>
        <dbReference type="ARBA" id="ARBA00022840"/>
    </source>
</evidence>
<keyword evidence="2 8" id="KW-0547">Nucleotide-binding</keyword>
<dbReference type="InterPro" id="IPR004839">
    <property type="entry name" value="Aminotransferase_I/II_large"/>
</dbReference>
<feature type="domain" description="Myosin motor" evidence="9">
    <location>
        <begin position="90"/>
        <end position="344"/>
    </location>
</feature>
<evidence type="ECO:0000256" key="4">
    <source>
        <dbReference type="ARBA" id="ARBA00022898"/>
    </source>
</evidence>
<name>A0ABQ8E331_BRANA</name>
<evidence type="ECO:0000259" key="9">
    <source>
        <dbReference type="PROSITE" id="PS51456"/>
    </source>
</evidence>
<dbReference type="PANTHER" id="PTHR13140">
    <property type="entry name" value="MYOSIN"/>
    <property type="match status" value="1"/>
</dbReference>
<keyword evidence="4" id="KW-0663">Pyridoxal phosphate</keyword>
<evidence type="ECO:0000313" key="11">
    <source>
        <dbReference type="Proteomes" id="UP000824890"/>
    </source>
</evidence>
<dbReference type="Proteomes" id="UP000824890">
    <property type="component" value="Unassembled WGS sequence"/>
</dbReference>
<proteinExistence type="inferred from homology"/>
<accession>A0ABQ8E331</accession>
<dbReference type="InterPro" id="IPR015424">
    <property type="entry name" value="PyrdxlP-dep_Trfase"/>
</dbReference>
<keyword evidence="6 8" id="KW-0505">Motor protein</keyword>
<dbReference type="PRINTS" id="PR00193">
    <property type="entry name" value="MYOSINHEAVY"/>
</dbReference>
<dbReference type="SUPFAM" id="SSF52540">
    <property type="entry name" value="P-loop containing nucleoside triphosphate hydrolases"/>
    <property type="match status" value="1"/>
</dbReference>
<keyword evidence="7 8" id="KW-0009">Actin-binding</keyword>
<comment type="similarity">
    <text evidence="8">Belongs to the TRAFAC class myosin-kinesin ATPase superfamily. Myosin family.</text>
</comment>
<evidence type="ECO:0000256" key="5">
    <source>
        <dbReference type="ARBA" id="ARBA00023123"/>
    </source>
</evidence>
<dbReference type="InterPro" id="IPR004838">
    <property type="entry name" value="NHTrfase_class1_PyrdxlP-BS"/>
</dbReference>
<keyword evidence="11" id="KW-1185">Reference proteome</keyword>
<dbReference type="InterPro" id="IPR001609">
    <property type="entry name" value="Myosin_head_motor_dom-like"/>
</dbReference>